<evidence type="ECO:0000256" key="1">
    <source>
        <dbReference type="SAM" id="MobiDB-lite"/>
    </source>
</evidence>
<protein>
    <submittedName>
        <fullName evidence="2">Uncharacterized protein</fullName>
    </submittedName>
</protein>
<name>A0A6J5SXH0_9CAUD</name>
<gene>
    <name evidence="2" type="ORF">UFOVP1604_210</name>
</gene>
<evidence type="ECO:0000313" key="2">
    <source>
        <dbReference type="EMBL" id="CAB4219127.1"/>
    </source>
</evidence>
<sequence>MSIIKNFKDFLNESWHPSNCCGAPIMQGGICSDCKEHCEPEEEGENIPANQIEQPEDGPNFEPRDHDAELGSKLPNVEGF</sequence>
<dbReference type="EMBL" id="LR797474">
    <property type="protein sequence ID" value="CAB4219127.1"/>
    <property type="molecule type" value="Genomic_DNA"/>
</dbReference>
<feature type="region of interest" description="Disordered" evidence="1">
    <location>
        <begin position="42"/>
        <end position="80"/>
    </location>
</feature>
<proteinExistence type="predicted"/>
<organism evidence="2">
    <name type="scientific">uncultured Caudovirales phage</name>
    <dbReference type="NCBI Taxonomy" id="2100421"/>
    <lineage>
        <taxon>Viruses</taxon>
        <taxon>Duplodnaviria</taxon>
        <taxon>Heunggongvirae</taxon>
        <taxon>Uroviricota</taxon>
        <taxon>Caudoviricetes</taxon>
        <taxon>Peduoviridae</taxon>
        <taxon>Maltschvirus</taxon>
        <taxon>Maltschvirus maltsch</taxon>
    </lineage>
</organism>
<accession>A0A6J5SXH0</accession>
<reference evidence="2" key="1">
    <citation type="submission" date="2020-05" db="EMBL/GenBank/DDBJ databases">
        <authorList>
            <person name="Chiriac C."/>
            <person name="Salcher M."/>
            <person name="Ghai R."/>
            <person name="Kavagutti S V."/>
        </authorList>
    </citation>
    <scope>NUCLEOTIDE SEQUENCE</scope>
</reference>